<sequence>MTKKFRPIILAGGVGKRLWPLSTESNPKQFIPIFQDLSLFDLTIQRINKKNLFKMPIVVTTKRYMNKILASTERTGIENKLIILEPEGRNTCPAATLAVALSMDKNKDDNFIVMPSDHYISMNKRFYDSCKLISKKIEKNHLFLFGVNPDFPSSQFGYILASKGGSVVEIEKFVEKPKFEKAKSLFEQEDVYWNAGIFAFKGDW</sequence>
<dbReference type="AlphaFoldDB" id="A0A382XHI3"/>
<dbReference type="Gene3D" id="3.90.550.10">
    <property type="entry name" value="Spore Coat Polysaccharide Biosynthesis Protein SpsA, Chain A"/>
    <property type="match status" value="1"/>
</dbReference>
<dbReference type="InterPro" id="IPR029044">
    <property type="entry name" value="Nucleotide-diphossugar_trans"/>
</dbReference>
<gene>
    <name evidence="2" type="ORF">METZ01_LOCUS423144</name>
</gene>
<dbReference type="SUPFAM" id="SSF53448">
    <property type="entry name" value="Nucleotide-diphospho-sugar transferases"/>
    <property type="match status" value="1"/>
</dbReference>
<proteinExistence type="predicted"/>
<protein>
    <recommendedName>
        <fullName evidence="1">Nucleotidyl transferase domain-containing protein</fullName>
    </recommendedName>
</protein>
<name>A0A382XHI3_9ZZZZ</name>
<accession>A0A382XHI3</accession>
<dbReference type="GO" id="GO:0004475">
    <property type="term" value="F:mannose-1-phosphate guanylyltransferase (GTP) activity"/>
    <property type="evidence" value="ECO:0007669"/>
    <property type="project" value="TreeGrafter"/>
</dbReference>
<reference evidence="2" key="1">
    <citation type="submission" date="2018-05" db="EMBL/GenBank/DDBJ databases">
        <authorList>
            <person name="Lanie J.A."/>
            <person name="Ng W.-L."/>
            <person name="Kazmierczak K.M."/>
            <person name="Andrzejewski T.M."/>
            <person name="Davidsen T.M."/>
            <person name="Wayne K.J."/>
            <person name="Tettelin H."/>
            <person name="Glass J.I."/>
            <person name="Rusch D."/>
            <person name="Podicherti R."/>
            <person name="Tsui H.-C.T."/>
            <person name="Winkler M.E."/>
        </authorList>
    </citation>
    <scope>NUCLEOTIDE SEQUENCE</scope>
</reference>
<dbReference type="Pfam" id="PF00483">
    <property type="entry name" value="NTP_transferase"/>
    <property type="match status" value="1"/>
</dbReference>
<organism evidence="2">
    <name type="scientific">marine metagenome</name>
    <dbReference type="NCBI Taxonomy" id="408172"/>
    <lineage>
        <taxon>unclassified sequences</taxon>
        <taxon>metagenomes</taxon>
        <taxon>ecological metagenomes</taxon>
    </lineage>
</organism>
<dbReference type="InterPro" id="IPR051161">
    <property type="entry name" value="Mannose-6P_isomerase_type2"/>
</dbReference>
<evidence type="ECO:0000259" key="1">
    <source>
        <dbReference type="Pfam" id="PF00483"/>
    </source>
</evidence>
<dbReference type="InterPro" id="IPR005835">
    <property type="entry name" value="NTP_transferase_dom"/>
</dbReference>
<dbReference type="EMBL" id="UINC01167658">
    <property type="protein sequence ID" value="SVD70290.1"/>
    <property type="molecule type" value="Genomic_DNA"/>
</dbReference>
<dbReference type="PANTHER" id="PTHR46390">
    <property type="entry name" value="MANNOSE-1-PHOSPHATE GUANYLYLTRANSFERASE"/>
    <property type="match status" value="1"/>
</dbReference>
<dbReference type="GO" id="GO:0009298">
    <property type="term" value="P:GDP-mannose biosynthetic process"/>
    <property type="evidence" value="ECO:0007669"/>
    <property type="project" value="TreeGrafter"/>
</dbReference>
<feature type="domain" description="Nucleotidyl transferase" evidence="1">
    <location>
        <begin position="7"/>
        <end position="200"/>
    </location>
</feature>
<evidence type="ECO:0000313" key="2">
    <source>
        <dbReference type="EMBL" id="SVD70290.1"/>
    </source>
</evidence>
<feature type="non-terminal residue" evidence="2">
    <location>
        <position position="204"/>
    </location>
</feature>
<dbReference type="PANTHER" id="PTHR46390:SF1">
    <property type="entry name" value="MANNOSE-1-PHOSPHATE GUANYLYLTRANSFERASE"/>
    <property type="match status" value="1"/>
</dbReference>